<evidence type="ECO:0000256" key="8">
    <source>
        <dbReference type="SAM" id="MobiDB-lite"/>
    </source>
</evidence>
<evidence type="ECO:0000256" key="4">
    <source>
        <dbReference type="ARBA" id="ARBA00023172"/>
    </source>
</evidence>
<dbReference type="OrthoDB" id="361242at2759"/>
<dbReference type="GO" id="GO:0006281">
    <property type="term" value="P:DNA repair"/>
    <property type="evidence" value="ECO:0007669"/>
    <property type="project" value="UniProtKB-UniRule"/>
</dbReference>
<comment type="similarity">
    <text evidence="2 7">Belongs to the NSE4 family.</text>
</comment>
<proteinExistence type="inferred from homology"/>
<feature type="domain" description="Nse4/EID protein Nse3/MAGE-binding" evidence="10">
    <location>
        <begin position="76"/>
        <end position="132"/>
    </location>
</feature>
<keyword evidence="12" id="KW-1185">Reference proteome</keyword>
<comment type="subunit">
    <text evidence="7">Component of the SMC5-SMC6 complex.</text>
</comment>
<evidence type="ECO:0000313" key="12">
    <source>
        <dbReference type="Proteomes" id="UP000567179"/>
    </source>
</evidence>
<evidence type="ECO:0000256" key="6">
    <source>
        <dbReference type="ARBA" id="ARBA00023242"/>
    </source>
</evidence>
<evidence type="ECO:0000256" key="5">
    <source>
        <dbReference type="ARBA" id="ARBA00023204"/>
    </source>
</evidence>
<dbReference type="PANTHER" id="PTHR16140">
    <property type="entry name" value="NON-STRUCTURAL MAINTENANCE OF CHROMOSOMES ELEMENT 4"/>
    <property type="match status" value="1"/>
</dbReference>
<evidence type="ECO:0000256" key="1">
    <source>
        <dbReference type="ARBA" id="ARBA00004123"/>
    </source>
</evidence>
<dbReference type="GO" id="GO:0030915">
    <property type="term" value="C:Smc5-Smc6 complex"/>
    <property type="evidence" value="ECO:0007669"/>
    <property type="project" value="UniProtKB-UniRule"/>
</dbReference>
<feature type="domain" description="Non-structural maintenance of chromosome element 4 C-terminal" evidence="9">
    <location>
        <begin position="222"/>
        <end position="308"/>
    </location>
</feature>
<comment type="caution">
    <text evidence="11">The sequence shown here is derived from an EMBL/GenBank/DDBJ whole genome shotgun (WGS) entry which is preliminary data.</text>
</comment>
<comment type="subcellular location">
    <subcellularLocation>
        <location evidence="1 7">Nucleus</location>
    </subcellularLocation>
</comment>
<keyword evidence="6 7" id="KW-0539">Nucleus</keyword>
<name>A0A8H5BGY7_9AGAR</name>
<gene>
    <name evidence="11" type="ORF">D9619_001921</name>
</gene>
<dbReference type="InterPro" id="IPR029225">
    <property type="entry name" value="Nse4_Nse3-bd"/>
</dbReference>
<keyword evidence="5 7" id="KW-0234">DNA repair</keyword>
<keyword evidence="3 7" id="KW-0227">DNA damage</keyword>
<organism evidence="11 12">
    <name type="scientific">Psilocybe cf. subviscida</name>
    <dbReference type="NCBI Taxonomy" id="2480587"/>
    <lineage>
        <taxon>Eukaryota</taxon>
        <taxon>Fungi</taxon>
        <taxon>Dikarya</taxon>
        <taxon>Basidiomycota</taxon>
        <taxon>Agaricomycotina</taxon>
        <taxon>Agaricomycetes</taxon>
        <taxon>Agaricomycetidae</taxon>
        <taxon>Agaricales</taxon>
        <taxon>Agaricineae</taxon>
        <taxon>Strophariaceae</taxon>
        <taxon>Psilocybe</taxon>
    </lineage>
</organism>
<dbReference type="EMBL" id="JAACJJ010000028">
    <property type="protein sequence ID" value="KAF5321967.1"/>
    <property type="molecule type" value="Genomic_DNA"/>
</dbReference>
<evidence type="ECO:0000259" key="9">
    <source>
        <dbReference type="Pfam" id="PF08743"/>
    </source>
</evidence>
<feature type="region of interest" description="Disordered" evidence="8">
    <location>
        <begin position="1"/>
        <end position="25"/>
    </location>
</feature>
<dbReference type="Proteomes" id="UP000567179">
    <property type="component" value="Unassembled WGS sequence"/>
</dbReference>
<evidence type="ECO:0000256" key="3">
    <source>
        <dbReference type="ARBA" id="ARBA00022763"/>
    </source>
</evidence>
<dbReference type="AlphaFoldDB" id="A0A8H5BGY7"/>
<evidence type="ECO:0000256" key="2">
    <source>
        <dbReference type="ARBA" id="ARBA00008997"/>
    </source>
</evidence>
<protein>
    <recommendedName>
        <fullName evidence="7">Non-structural maintenance of chromosomes element 4</fullName>
    </recommendedName>
</protein>
<dbReference type="Pfam" id="PF15412">
    <property type="entry name" value="Nse4-Nse3_bdg"/>
    <property type="match status" value="1"/>
</dbReference>
<sequence>MHNHERVIDDEEMVFDPDQDPEEKRAVRQGYRALTKKIEEYRSNPKDLQASELLAGVQRVDGLFGKVKGPQEATLDSNYLLMASSIGVQKARAMKSGSGAFDVDDFITKLARYMGGRRNIEDALPEESDDGEETQDGRPLDWDRIGLKALAKSRRVPALTFMLGPLSIEQKKRTVTKRARLEKNKEDERRPLELKEEELNQAENETTKNVRILSTLLEYTGPINLFKFIINPKDFAQSVENMFYLSFIIRDGNAALSIEDGEYMIMACQPPSDEDYEGGLKRQQLVFELDMATWRRAIEVFNITEPIIKKDDKDKEKKKDPNVKWY</sequence>
<evidence type="ECO:0000313" key="11">
    <source>
        <dbReference type="EMBL" id="KAF5321967.1"/>
    </source>
</evidence>
<dbReference type="PANTHER" id="PTHR16140:SF0">
    <property type="entry name" value="NON-STRUCTURAL MAINTENANCE OF CHROMOSOMES ELEMENT 4"/>
    <property type="match status" value="1"/>
</dbReference>
<dbReference type="InterPro" id="IPR027786">
    <property type="entry name" value="Nse4/EID"/>
</dbReference>
<dbReference type="GO" id="GO:0006310">
    <property type="term" value="P:DNA recombination"/>
    <property type="evidence" value="ECO:0007669"/>
    <property type="project" value="UniProtKB-UniRule"/>
</dbReference>
<reference evidence="11 12" key="1">
    <citation type="journal article" date="2020" name="ISME J.">
        <title>Uncovering the hidden diversity of litter-decomposition mechanisms in mushroom-forming fungi.</title>
        <authorList>
            <person name="Floudas D."/>
            <person name="Bentzer J."/>
            <person name="Ahren D."/>
            <person name="Johansson T."/>
            <person name="Persson P."/>
            <person name="Tunlid A."/>
        </authorList>
    </citation>
    <scope>NUCLEOTIDE SEQUENCE [LARGE SCALE GENOMIC DNA]</scope>
    <source>
        <strain evidence="11 12">CBS 101986</strain>
    </source>
</reference>
<dbReference type="Pfam" id="PF08743">
    <property type="entry name" value="Nse4_C"/>
    <property type="match status" value="1"/>
</dbReference>
<feature type="compositionally biased region" description="Acidic residues" evidence="8">
    <location>
        <begin position="8"/>
        <end position="21"/>
    </location>
</feature>
<comment type="function">
    <text evidence="7">Component of the SMC5-SMC6 complex, that promotes sister chromatid alignment after DNA damage and facilitates double-stranded DNA breaks (DSBs) repair via homologous recombination between sister chromatids.</text>
</comment>
<keyword evidence="4 7" id="KW-0233">DNA recombination</keyword>
<dbReference type="InterPro" id="IPR014854">
    <property type="entry name" value="Nse4_C"/>
</dbReference>
<dbReference type="GO" id="GO:0005634">
    <property type="term" value="C:nucleus"/>
    <property type="evidence" value="ECO:0007669"/>
    <property type="project" value="UniProtKB-SubCell"/>
</dbReference>
<accession>A0A8H5BGY7</accession>
<evidence type="ECO:0000256" key="7">
    <source>
        <dbReference type="RuleBase" id="RU365071"/>
    </source>
</evidence>
<evidence type="ECO:0000259" key="10">
    <source>
        <dbReference type="Pfam" id="PF15412"/>
    </source>
</evidence>